<dbReference type="GO" id="GO:0042391">
    <property type="term" value="P:regulation of membrane potential"/>
    <property type="evidence" value="ECO:0007669"/>
    <property type="project" value="InterPro"/>
</dbReference>
<keyword evidence="8" id="KW-0406">Ion transport</keyword>
<feature type="transmembrane region" description="Helical" evidence="12">
    <location>
        <begin position="430"/>
        <end position="448"/>
    </location>
</feature>
<keyword evidence="6 12" id="KW-1133">Transmembrane helix</keyword>
<dbReference type="GO" id="GO:0005886">
    <property type="term" value="C:plasma membrane"/>
    <property type="evidence" value="ECO:0007669"/>
    <property type="project" value="InterPro"/>
</dbReference>
<evidence type="ECO:0000256" key="5">
    <source>
        <dbReference type="ARBA" id="ARBA00022692"/>
    </source>
</evidence>
<evidence type="ECO:0000256" key="1">
    <source>
        <dbReference type="ARBA" id="ARBA00004141"/>
    </source>
</evidence>
<feature type="transmembrane region" description="Helical" evidence="12">
    <location>
        <begin position="223"/>
        <end position="245"/>
    </location>
</feature>
<evidence type="ECO:0000256" key="4">
    <source>
        <dbReference type="ARBA" id="ARBA00022449"/>
    </source>
</evidence>
<dbReference type="Gene3D" id="1.20.1530.20">
    <property type="match status" value="1"/>
</dbReference>
<feature type="compositionally biased region" description="Polar residues" evidence="11">
    <location>
        <begin position="465"/>
        <end position="475"/>
    </location>
</feature>
<evidence type="ECO:0000256" key="3">
    <source>
        <dbReference type="ARBA" id="ARBA00022448"/>
    </source>
</evidence>
<protein>
    <recommendedName>
        <fullName evidence="13">Cation/H+ exchanger transmembrane domain-containing protein</fullName>
    </recommendedName>
</protein>
<dbReference type="PANTHER" id="PTHR31382">
    <property type="entry name" value="NA(+)/H(+) ANTIPORTER"/>
    <property type="match status" value="1"/>
</dbReference>
<dbReference type="FunFam" id="1.20.1530.20:FF:000015">
    <property type="entry name" value="Na(+)/H(+) antiporter 2"/>
    <property type="match status" value="1"/>
</dbReference>
<dbReference type="AlphaFoldDB" id="A0A3M7GJ20"/>
<evidence type="ECO:0000256" key="11">
    <source>
        <dbReference type="SAM" id="MobiDB-lite"/>
    </source>
</evidence>
<comment type="similarity">
    <text evidence="2">Belongs to the fungal Na(+)/H(+) exchanger family.</text>
</comment>
<evidence type="ECO:0000256" key="12">
    <source>
        <dbReference type="SAM" id="Phobius"/>
    </source>
</evidence>
<feature type="compositionally biased region" description="Polar residues" evidence="11">
    <location>
        <begin position="646"/>
        <end position="658"/>
    </location>
</feature>
<name>A0A3M7GJ20_HORWE</name>
<comment type="caution">
    <text evidence="14">The sequence shown here is derived from an EMBL/GenBank/DDBJ whole genome shotgun (WGS) entry which is preliminary data.</text>
</comment>
<evidence type="ECO:0000256" key="7">
    <source>
        <dbReference type="ARBA" id="ARBA00023053"/>
    </source>
</evidence>
<dbReference type="GO" id="GO:0036376">
    <property type="term" value="P:sodium ion export across plasma membrane"/>
    <property type="evidence" value="ECO:0007669"/>
    <property type="project" value="InterPro"/>
</dbReference>
<dbReference type="Proteomes" id="UP000281468">
    <property type="component" value="Unassembled WGS sequence"/>
</dbReference>
<feature type="transmembrane region" description="Helical" evidence="12">
    <location>
        <begin position="265"/>
        <end position="283"/>
    </location>
</feature>
<accession>A0A3M7GJ20</accession>
<feature type="transmembrane region" description="Helical" evidence="12">
    <location>
        <begin position="82"/>
        <end position="102"/>
    </location>
</feature>
<dbReference type="InterPro" id="IPR004712">
    <property type="entry name" value="Na+/H+_antiporter_fungi"/>
</dbReference>
<evidence type="ECO:0000256" key="6">
    <source>
        <dbReference type="ARBA" id="ARBA00022989"/>
    </source>
</evidence>
<evidence type="ECO:0000256" key="8">
    <source>
        <dbReference type="ARBA" id="ARBA00023065"/>
    </source>
</evidence>
<feature type="compositionally biased region" description="Polar residues" evidence="11">
    <location>
        <begin position="601"/>
        <end position="623"/>
    </location>
</feature>
<organism evidence="14 15">
    <name type="scientific">Hortaea werneckii</name>
    <name type="common">Black yeast</name>
    <name type="synonym">Cladosporium werneckii</name>
    <dbReference type="NCBI Taxonomy" id="91943"/>
    <lineage>
        <taxon>Eukaryota</taxon>
        <taxon>Fungi</taxon>
        <taxon>Dikarya</taxon>
        <taxon>Ascomycota</taxon>
        <taxon>Pezizomycotina</taxon>
        <taxon>Dothideomycetes</taxon>
        <taxon>Dothideomycetidae</taxon>
        <taxon>Mycosphaerellales</taxon>
        <taxon>Teratosphaeriaceae</taxon>
        <taxon>Hortaea</taxon>
    </lineage>
</organism>
<feature type="compositionally biased region" description="Basic and acidic residues" evidence="11">
    <location>
        <begin position="535"/>
        <end position="550"/>
    </location>
</feature>
<feature type="transmembrane region" description="Helical" evidence="12">
    <location>
        <begin position="346"/>
        <end position="368"/>
    </location>
</feature>
<feature type="transmembrane region" description="Helical" evidence="12">
    <location>
        <begin position="380"/>
        <end position="400"/>
    </location>
</feature>
<evidence type="ECO:0000313" key="15">
    <source>
        <dbReference type="Proteomes" id="UP000281468"/>
    </source>
</evidence>
<keyword evidence="3" id="KW-0813">Transport</keyword>
<feature type="transmembrane region" description="Helical" evidence="12">
    <location>
        <begin position="114"/>
        <end position="134"/>
    </location>
</feature>
<feature type="region of interest" description="Disordered" evidence="11">
    <location>
        <begin position="465"/>
        <end position="485"/>
    </location>
</feature>
<feature type="transmembrane region" description="Helical" evidence="12">
    <location>
        <begin position="15"/>
        <end position="37"/>
    </location>
</feature>
<gene>
    <name evidence="14" type="ORF">D0862_06471</name>
</gene>
<dbReference type="GO" id="GO:0120029">
    <property type="term" value="P:proton export across plasma membrane"/>
    <property type="evidence" value="ECO:0007669"/>
    <property type="project" value="InterPro"/>
</dbReference>
<dbReference type="InterPro" id="IPR038770">
    <property type="entry name" value="Na+/solute_symporter_sf"/>
</dbReference>
<keyword evidence="9 12" id="KW-0472">Membrane</keyword>
<feature type="domain" description="Cation/H+ exchanger transmembrane" evidence="13">
    <location>
        <begin position="34"/>
        <end position="446"/>
    </location>
</feature>
<evidence type="ECO:0000313" key="14">
    <source>
        <dbReference type="EMBL" id="RMZ01166.1"/>
    </source>
</evidence>
<dbReference type="PANTHER" id="PTHR31382:SF1">
    <property type="entry name" value="SODIUM ION_PROTON EXCHANGER (EUROFUNG)"/>
    <property type="match status" value="1"/>
</dbReference>
<proteinExistence type="inferred from homology"/>
<dbReference type="EMBL" id="QWIQ01000186">
    <property type="protein sequence ID" value="RMZ01166.1"/>
    <property type="molecule type" value="Genomic_DNA"/>
</dbReference>
<feature type="region of interest" description="Disordered" evidence="11">
    <location>
        <begin position="530"/>
        <end position="658"/>
    </location>
</feature>
<dbReference type="GO" id="GO:0015385">
    <property type="term" value="F:sodium:proton antiporter activity"/>
    <property type="evidence" value="ECO:0007669"/>
    <property type="project" value="InterPro"/>
</dbReference>
<keyword evidence="4" id="KW-0050">Antiport</keyword>
<keyword evidence="10" id="KW-0739">Sodium transport</keyword>
<dbReference type="InterPro" id="IPR006153">
    <property type="entry name" value="Cation/H_exchanger_TM"/>
</dbReference>
<evidence type="ECO:0000256" key="10">
    <source>
        <dbReference type="ARBA" id="ARBA00023201"/>
    </source>
</evidence>
<keyword evidence="7" id="KW-0915">Sodium</keyword>
<reference evidence="14 15" key="1">
    <citation type="journal article" date="2018" name="BMC Genomics">
        <title>Genomic evidence for intraspecific hybridization in a clonal and extremely halotolerant yeast.</title>
        <authorList>
            <person name="Gostincar C."/>
            <person name="Stajich J.E."/>
            <person name="Zupancic J."/>
            <person name="Zalar P."/>
            <person name="Gunde-Cimerman N."/>
        </authorList>
    </citation>
    <scope>NUCLEOTIDE SEQUENCE [LARGE SCALE GENOMIC DNA]</scope>
    <source>
        <strain evidence="14 15">EXF-171</strain>
    </source>
</reference>
<evidence type="ECO:0000259" key="13">
    <source>
        <dbReference type="Pfam" id="PF00999"/>
    </source>
</evidence>
<keyword evidence="5 12" id="KW-0812">Transmembrane</keyword>
<feature type="transmembrane region" description="Helical" evidence="12">
    <location>
        <begin position="44"/>
        <end position="62"/>
    </location>
</feature>
<sequence length="658" mass="72719">MSRAMPGNSGPELQVVNFNIVCSVLGGFITVFGLVSYLLKEKFYLSEALIATVAGIIFSPHALNWIRPLEYANGSEEDLETITFYFVRLVLGVQLVLAGVQLPSKYLKKEWKSLAIVLGPGMCCMWISTALLVWAMVPNINFLFALAVGSSVTPTDPVLSNSIVKGKFADKNIPPKLQKIIIAESGANDGLGYPFLFLALFLTKYTGDHGLGVSGGAGKAMALWFYDVWAYVILMSVAYGALVGWLAKEALHWAEERKYVDRESFLVFAITLALFILGTVGMLDSDDVLACFIAGNAFTWDDWFRLETKDDSLQPTIDMLLNVSVFAWFGAVCPWHSFVDNNVIPIYRLIFLGVLVLLFRRLPMILAFHKFIHQIEEIKHAAFVGFFGPIGVSAIFYLYISREYLREIEYPADQERQDAVRLGETMNVCIWFLVCCSIFVHGLSIPLGKLGFYLPRTLSTAISSERVSATPSMQRQARDPEEPQVPDLVEMAERDERWVADHLGHGHSSKAHGPGEEGRSKWTRNALKEPSYMEVEVHETQVVLRKKDETSDTSGSGADGERRGTHPEISGPRNARLMGHAITSRSDARDMEEGQADGPRTTAQSPPATPGTETPNQQMSGATTPVGGNGTTGWQRSIRFPDENRQQGSTSPGGETKE</sequence>
<evidence type="ECO:0000256" key="9">
    <source>
        <dbReference type="ARBA" id="ARBA00023136"/>
    </source>
</evidence>
<evidence type="ECO:0000256" key="2">
    <source>
        <dbReference type="ARBA" id="ARBA00005248"/>
    </source>
</evidence>
<comment type="subcellular location">
    <subcellularLocation>
        <location evidence="1">Membrane</location>
        <topology evidence="1">Multi-pass membrane protein</topology>
    </subcellularLocation>
</comment>
<dbReference type="Pfam" id="PF00999">
    <property type="entry name" value="Na_H_Exchanger"/>
    <property type="match status" value="1"/>
</dbReference>